<feature type="chain" id="PRO_5017308594" description="EGF-like domain-containing protein" evidence="2">
    <location>
        <begin position="22"/>
        <end position="520"/>
    </location>
</feature>
<keyword evidence="2" id="KW-0732">Signal</keyword>
<accession>A0A3B4D5K6</accession>
<dbReference type="STRING" id="42514.ENSPNAP00000019642"/>
<dbReference type="PROSITE" id="PS00022">
    <property type="entry name" value="EGF_1"/>
    <property type="match status" value="1"/>
</dbReference>
<dbReference type="SMART" id="SM00181">
    <property type="entry name" value="EGF"/>
    <property type="match status" value="1"/>
</dbReference>
<protein>
    <recommendedName>
        <fullName evidence="3">EGF-like domain-containing protein</fullName>
    </recommendedName>
</protein>
<dbReference type="GeneTree" id="ENSGT01150000287072"/>
<evidence type="ECO:0000313" key="5">
    <source>
        <dbReference type="Proteomes" id="UP001501920"/>
    </source>
</evidence>
<dbReference type="Proteomes" id="UP001501920">
    <property type="component" value="Chromosome 10"/>
</dbReference>
<dbReference type="SUPFAM" id="SSF57196">
    <property type="entry name" value="EGF/Laminin"/>
    <property type="match status" value="1"/>
</dbReference>
<evidence type="ECO:0000256" key="1">
    <source>
        <dbReference type="PROSITE-ProRule" id="PRU00076"/>
    </source>
</evidence>
<feature type="signal peptide" evidence="2">
    <location>
        <begin position="1"/>
        <end position="21"/>
    </location>
</feature>
<comment type="caution">
    <text evidence="1">Lacks conserved residue(s) required for the propagation of feature annotation.</text>
</comment>
<proteinExistence type="predicted"/>
<evidence type="ECO:0000256" key="2">
    <source>
        <dbReference type="SAM" id="SignalP"/>
    </source>
</evidence>
<keyword evidence="1" id="KW-0245">EGF-like domain</keyword>
<reference evidence="4" key="2">
    <citation type="submission" date="2025-08" db="UniProtKB">
        <authorList>
            <consortium name="Ensembl"/>
        </authorList>
    </citation>
    <scope>IDENTIFICATION</scope>
</reference>
<dbReference type="PROSITE" id="PS50026">
    <property type="entry name" value="EGF_3"/>
    <property type="match status" value="1"/>
</dbReference>
<reference evidence="4" key="3">
    <citation type="submission" date="2025-09" db="UniProtKB">
        <authorList>
            <consortium name="Ensembl"/>
        </authorList>
    </citation>
    <scope>IDENTIFICATION</scope>
</reference>
<dbReference type="RefSeq" id="XP_037397599.1">
    <property type="nucleotide sequence ID" value="XM_037541702.1"/>
</dbReference>
<dbReference type="GeneID" id="119264128"/>
<dbReference type="AlphaFoldDB" id="A0A3B4D5K6"/>
<dbReference type="PANTHER" id="PTHR40472">
    <property type="entry name" value="RICIN B-TYPE LECTIN DOMAIN-CONTAINING PROTEIN"/>
    <property type="match status" value="1"/>
</dbReference>
<dbReference type="Ensembl" id="ENSPNAT00000029627.2">
    <property type="protein sequence ID" value="ENSPNAP00000019642.1"/>
    <property type="gene ID" value="ENSPNAG00000026287.2"/>
</dbReference>
<dbReference type="InterPro" id="IPR039051">
    <property type="entry name" value="SE-CTX-like"/>
</dbReference>
<evidence type="ECO:0000313" key="4">
    <source>
        <dbReference type="Ensembl" id="ENSPNAP00000019642.1"/>
    </source>
</evidence>
<dbReference type="OrthoDB" id="4405280at2759"/>
<sequence length="520" mass="59375">MSSPWWSALLLLVSLIPLCSTTSSASQAELPLQPSHYSTDLSVLKRELLTDESRAQTEKVVEIATSSLSLLNDVMGNFDTKQLKGMMKNLANFASVAPGIGAVISSVVNTVLAFIPQDDPVMKKLEEGFSEVNRKLDSISTQISDLEAQMELQIYASQYAHVENQILNGWQKFVELSKSGPNNFKEAVMDFKKIYKSENIEVSVTNLHRYLTVNNTSMNKNINEMLKKKYKCDLSEINRYNLFLSSLLWKGVVLKEVYVKLSRKNSGKEAEHAQMFKSVFEAQQAVVEYCLNHSEEYMRKDVEEIARAHSPEKKEEIAEKVKNTLDKKYSWYNWVVLVYDNNDEKTEYIIIQDDMTKIPIDNIIVAVTYTLKADPDKEKETEAVVTELVEECFEQNKNCKIPCKIRWGHNPTPKMTHLNDYAKVTHATYKYKYAQSPPPAKQSNCLINGYTYQIFVHNSRKLPVCEDQPCKNNGQCKQLLKSNEWLCVCQNGYHGDTCEKKMSTTVPQIKAHPRARLKAN</sequence>
<dbReference type="InterPro" id="IPR000742">
    <property type="entry name" value="EGF"/>
</dbReference>
<dbReference type="Gene3D" id="2.10.25.10">
    <property type="entry name" value="Laminin"/>
    <property type="match status" value="1"/>
</dbReference>
<dbReference type="Pfam" id="PF00008">
    <property type="entry name" value="EGF"/>
    <property type="match status" value="1"/>
</dbReference>
<dbReference type="PANTHER" id="PTHR40472:SF6">
    <property type="entry name" value="RICIN B-TYPE LECTIN DOMAIN-CONTAINING PROTEIN"/>
    <property type="match status" value="1"/>
</dbReference>
<dbReference type="PROSITE" id="PS01186">
    <property type="entry name" value="EGF_2"/>
    <property type="match status" value="1"/>
</dbReference>
<name>A0A3B4D5K6_PYGNA</name>
<reference evidence="4 5" key="1">
    <citation type="submission" date="2020-10" db="EMBL/GenBank/DDBJ databases">
        <title>Pygocentrus nattereri (red-bellied piranha) genome, fPygNat1, primary haplotype.</title>
        <authorList>
            <person name="Myers G."/>
            <person name="Meyer A."/>
            <person name="Karagic N."/>
            <person name="Pippel M."/>
            <person name="Winkler S."/>
            <person name="Tracey A."/>
            <person name="Wood J."/>
            <person name="Formenti G."/>
            <person name="Howe K."/>
            <person name="Fedrigo O."/>
            <person name="Jarvis E.D."/>
        </authorList>
    </citation>
    <scope>NUCLEOTIDE SEQUENCE [LARGE SCALE GENOMIC DNA]</scope>
</reference>
<dbReference type="OMA" id="LTITHRC"/>
<organism evidence="4 5">
    <name type="scientific">Pygocentrus nattereri</name>
    <name type="common">Red-bellied piranha</name>
    <dbReference type="NCBI Taxonomy" id="42514"/>
    <lineage>
        <taxon>Eukaryota</taxon>
        <taxon>Metazoa</taxon>
        <taxon>Chordata</taxon>
        <taxon>Craniata</taxon>
        <taxon>Vertebrata</taxon>
        <taxon>Euteleostomi</taxon>
        <taxon>Actinopterygii</taxon>
        <taxon>Neopterygii</taxon>
        <taxon>Teleostei</taxon>
        <taxon>Ostariophysi</taxon>
        <taxon>Characiformes</taxon>
        <taxon>Characoidei</taxon>
        <taxon>Pygocentrus</taxon>
    </lineage>
</organism>
<feature type="disulfide bond" evidence="1">
    <location>
        <begin position="489"/>
        <end position="498"/>
    </location>
</feature>
<keyword evidence="5" id="KW-1185">Reference proteome</keyword>
<feature type="disulfide bond" evidence="1">
    <location>
        <begin position="470"/>
        <end position="487"/>
    </location>
</feature>
<feature type="domain" description="EGF-like" evidence="3">
    <location>
        <begin position="461"/>
        <end position="499"/>
    </location>
</feature>
<keyword evidence="1" id="KW-1015">Disulfide bond</keyword>
<dbReference type="CDD" id="cd00054">
    <property type="entry name" value="EGF_CA"/>
    <property type="match status" value="1"/>
</dbReference>
<evidence type="ECO:0000259" key="3">
    <source>
        <dbReference type="PROSITE" id="PS50026"/>
    </source>
</evidence>